<organism evidence="1 2">
    <name type="scientific">Populus alba</name>
    <name type="common">White poplar</name>
    <dbReference type="NCBI Taxonomy" id="43335"/>
    <lineage>
        <taxon>Eukaryota</taxon>
        <taxon>Viridiplantae</taxon>
        <taxon>Streptophyta</taxon>
        <taxon>Embryophyta</taxon>
        <taxon>Tracheophyta</taxon>
        <taxon>Spermatophyta</taxon>
        <taxon>Magnoliopsida</taxon>
        <taxon>eudicotyledons</taxon>
        <taxon>Gunneridae</taxon>
        <taxon>Pentapetalae</taxon>
        <taxon>rosids</taxon>
        <taxon>fabids</taxon>
        <taxon>Malpighiales</taxon>
        <taxon>Salicaceae</taxon>
        <taxon>Saliceae</taxon>
        <taxon>Populus</taxon>
    </lineage>
</organism>
<gene>
    <name evidence="1" type="ORF">D5086_014308</name>
</gene>
<protein>
    <submittedName>
        <fullName evidence="1">Uncharacterized protein</fullName>
    </submittedName>
</protein>
<evidence type="ECO:0000313" key="1">
    <source>
        <dbReference type="EMBL" id="KAL3583247.1"/>
    </source>
</evidence>
<sequence>MPFHAVKLCSFLRLWQMPTISLNYDPPAEHFHVSHLTSRVVVSSLQGPALHHAKKLIDEALPCNAARLKRRFMSSWKPVRNSKLNSKINEDAVNYLNKESWNGNENMKRHGIRKRVEDRVNDVA</sequence>
<evidence type="ECO:0000313" key="2">
    <source>
        <dbReference type="Proteomes" id="UP000309997"/>
    </source>
</evidence>
<dbReference type="Proteomes" id="UP000309997">
    <property type="component" value="Unassembled WGS sequence"/>
</dbReference>
<keyword evidence="2" id="KW-1185">Reference proteome</keyword>
<proteinExistence type="predicted"/>
<comment type="caution">
    <text evidence="1">The sequence shown here is derived from an EMBL/GenBank/DDBJ whole genome shotgun (WGS) entry which is preliminary data.</text>
</comment>
<accession>A0ACC4BXP6</accession>
<dbReference type="EMBL" id="RCHU02000007">
    <property type="protein sequence ID" value="KAL3583247.1"/>
    <property type="molecule type" value="Genomic_DNA"/>
</dbReference>
<reference evidence="1 2" key="1">
    <citation type="journal article" date="2024" name="Plant Biotechnol. J.">
        <title>Genome and CRISPR/Cas9 system of a widespread forest tree (Populus alba) in the world.</title>
        <authorList>
            <person name="Liu Y.J."/>
            <person name="Jiang P.F."/>
            <person name="Han X.M."/>
            <person name="Li X.Y."/>
            <person name="Wang H.M."/>
            <person name="Wang Y.J."/>
            <person name="Wang X.X."/>
            <person name="Zeng Q.Y."/>
        </authorList>
    </citation>
    <scope>NUCLEOTIDE SEQUENCE [LARGE SCALE GENOMIC DNA]</scope>
    <source>
        <strain evidence="2">cv. PAL-ZL1</strain>
    </source>
</reference>
<name>A0ACC4BXP6_POPAL</name>